<dbReference type="Proteomes" id="UP000054359">
    <property type="component" value="Unassembled WGS sequence"/>
</dbReference>
<feature type="transmembrane region" description="Helical" evidence="1">
    <location>
        <begin position="9"/>
        <end position="26"/>
    </location>
</feature>
<organism evidence="2 3">
    <name type="scientific">Stegodyphus mimosarum</name>
    <name type="common">African social velvet spider</name>
    <dbReference type="NCBI Taxonomy" id="407821"/>
    <lineage>
        <taxon>Eukaryota</taxon>
        <taxon>Metazoa</taxon>
        <taxon>Ecdysozoa</taxon>
        <taxon>Arthropoda</taxon>
        <taxon>Chelicerata</taxon>
        <taxon>Arachnida</taxon>
        <taxon>Araneae</taxon>
        <taxon>Araneomorphae</taxon>
        <taxon>Entelegynae</taxon>
        <taxon>Eresoidea</taxon>
        <taxon>Eresidae</taxon>
        <taxon>Stegodyphus</taxon>
    </lineage>
</organism>
<evidence type="ECO:0000313" key="3">
    <source>
        <dbReference type="Proteomes" id="UP000054359"/>
    </source>
</evidence>
<reference evidence="2 3" key="1">
    <citation type="submission" date="2013-11" db="EMBL/GenBank/DDBJ databases">
        <title>Genome sequencing of Stegodyphus mimosarum.</title>
        <authorList>
            <person name="Bechsgaard J."/>
        </authorList>
    </citation>
    <scope>NUCLEOTIDE SEQUENCE [LARGE SCALE GENOMIC DNA]</scope>
</reference>
<keyword evidence="1" id="KW-0812">Transmembrane</keyword>
<dbReference type="EMBL" id="KK113145">
    <property type="protein sequence ID" value="KFM59460.1"/>
    <property type="molecule type" value="Genomic_DNA"/>
</dbReference>
<sequence length="140" mass="16425">MKKRGGRTITYINGIIVFLFYLQILSCQGFEKIITEADALSLRPGRLFVQVVTEPRSLIRLFEGLNLSFQMLRHWGRTGSALIRLPFDPTIMPHGREHPWLEVWKKPNYARMPTRFIAEAPRYIKLPKKESGERKFFNSF</sequence>
<dbReference type="OMA" id="QHRTHLK"/>
<keyword evidence="1" id="KW-1133">Transmembrane helix</keyword>
<feature type="non-terminal residue" evidence="2">
    <location>
        <position position="140"/>
    </location>
</feature>
<name>A0A087T2X1_STEMI</name>
<proteinExistence type="predicted"/>
<dbReference type="OrthoDB" id="6414470at2759"/>
<evidence type="ECO:0000313" key="2">
    <source>
        <dbReference type="EMBL" id="KFM59460.1"/>
    </source>
</evidence>
<dbReference type="AlphaFoldDB" id="A0A087T2X1"/>
<keyword evidence="1" id="KW-0472">Membrane</keyword>
<protein>
    <submittedName>
        <fullName evidence="2">Uncharacterized protein</fullName>
    </submittedName>
</protein>
<gene>
    <name evidence="2" type="ORF">X975_20217</name>
</gene>
<accession>A0A087T2X1</accession>
<evidence type="ECO:0000256" key="1">
    <source>
        <dbReference type="SAM" id="Phobius"/>
    </source>
</evidence>
<keyword evidence="3" id="KW-1185">Reference proteome</keyword>